<dbReference type="AlphaFoldDB" id="A0A1Y5RYT3"/>
<dbReference type="GO" id="GO:0016787">
    <property type="term" value="F:hydrolase activity"/>
    <property type="evidence" value="ECO:0007669"/>
    <property type="project" value="UniProtKB-KW"/>
</dbReference>
<proteinExistence type="predicted"/>
<dbReference type="PANTHER" id="PTHR33594">
    <property type="entry name" value="SUPERFAMILY HYDROLASE, PUTATIVE (AFU_ORTHOLOGUE AFUA_1G03035)-RELATED"/>
    <property type="match status" value="1"/>
</dbReference>
<dbReference type="PANTHER" id="PTHR33594:SF1">
    <property type="entry name" value="HD_PDEASE DOMAIN-CONTAINING PROTEIN"/>
    <property type="match status" value="1"/>
</dbReference>
<dbReference type="SUPFAM" id="SSF109604">
    <property type="entry name" value="HD-domain/PDEase-like"/>
    <property type="match status" value="1"/>
</dbReference>
<protein>
    <submittedName>
        <fullName evidence="2">Putative hydrolase</fullName>
    </submittedName>
</protein>
<gene>
    <name evidence="2" type="ORF">PSA7680_01260</name>
</gene>
<keyword evidence="2" id="KW-0378">Hydrolase</keyword>
<evidence type="ECO:0000259" key="1">
    <source>
        <dbReference type="SMART" id="SM00471"/>
    </source>
</evidence>
<evidence type="ECO:0000313" key="3">
    <source>
        <dbReference type="Proteomes" id="UP000193409"/>
    </source>
</evidence>
<reference evidence="2 3" key="1">
    <citation type="submission" date="2017-03" db="EMBL/GenBank/DDBJ databases">
        <authorList>
            <person name="Afonso C.L."/>
            <person name="Miller P.J."/>
            <person name="Scott M.A."/>
            <person name="Spackman E."/>
            <person name="Goraichik I."/>
            <person name="Dimitrov K.M."/>
            <person name="Suarez D.L."/>
            <person name="Swayne D.E."/>
        </authorList>
    </citation>
    <scope>NUCLEOTIDE SEQUENCE [LARGE SCALE GENOMIC DNA]</scope>
    <source>
        <strain evidence="2 3">CECT 7680</strain>
    </source>
</reference>
<evidence type="ECO:0000313" key="2">
    <source>
        <dbReference type="EMBL" id="SLN28093.1"/>
    </source>
</evidence>
<dbReference type="InterPro" id="IPR006674">
    <property type="entry name" value="HD_domain"/>
</dbReference>
<dbReference type="Gene3D" id="1.10.3210.50">
    <property type="match status" value="1"/>
</dbReference>
<dbReference type="CDD" id="cd00077">
    <property type="entry name" value="HDc"/>
    <property type="match status" value="1"/>
</dbReference>
<dbReference type="Proteomes" id="UP000193409">
    <property type="component" value="Unassembled WGS sequence"/>
</dbReference>
<dbReference type="SMART" id="SM00471">
    <property type="entry name" value="HDc"/>
    <property type="match status" value="1"/>
</dbReference>
<dbReference type="EMBL" id="FWFQ01000007">
    <property type="protein sequence ID" value="SLN28093.1"/>
    <property type="molecule type" value="Genomic_DNA"/>
</dbReference>
<keyword evidence="3" id="KW-1185">Reference proteome</keyword>
<organism evidence="2 3">
    <name type="scientific">Pseudoruegeria aquimaris</name>
    <dbReference type="NCBI Taxonomy" id="393663"/>
    <lineage>
        <taxon>Bacteria</taxon>
        <taxon>Pseudomonadati</taxon>
        <taxon>Pseudomonadota</taxon>
        <taxon>Alphaproteobacteria</taxon>
        <taxon>Rhodobacterales</taxon>
        <taxon>Roseobacteraceae</taxon>
        <taxon>Pseudoruegeria</taxon>
    </lineage>
</organism>
<dbReference type="InterPro" id="IPR003607">
    <property type="entry name" value="HD/PDEase_dom"/>
</dbReference>
<dbReference type="RefSeq" id="WP_245824487.1">
    <property type="nucleotide sequence ID" value="NZ_FWFQ01000007.1"/>
</dbReference>
<dbReference type="Pfam" id="PF01966">
    <property type="entry name" value="HD"/>
    <property type="match status" value="1"/>
</dbReference>
<accession>A0A1Y5RYT3</accession>
<feature type="domain" description="HD/PDEase" evidence="1">
    <location>
        <begin position="22"/>
        <end position="140"/>
    </location>
</feature>
<name>A0A1Y5RYT3_9RHOB</name>
<sequence length="225" mass="24125">MAPSAELTAALRALAAREMAADSAHDLAHLDRVWIACQRIVAGEGRGDPRLLVAGAYLHDLVNLPKSSPARARASRLAAEAAAARLPALGYAPVEIGAIRHIIESHSFSAGIEPETAEAEILRDADRLDALGAIGIARNFAVAGQTGQALYHPNDPFAANRSLDDTRYALDHWRLKLLGLADGLRTRTARCIAEERIALMQAFLDELALEIGRPLPDGWRVGPLP</sequence>